<organism evidence="4 5">
    <name type="scientific">Candidatus Nanosyncoccus alces</name>
    <dbReference type="NCBI Taxonomy" id="2171997"/>
    <lineage>
        <taxon>Bacteria</taxon>
        <taxon>Candidatus Saccharimonadota</taxon>
        <taxon>Candidatus Nanosyncoccalia</taxon>
        <taxon>Candidatus Nanosyncoccales</taxon>
        <taxon>Candidatus Nanosyncoccaceae</taxon>
        <taxon>Candidatus Nanosyncoccus</taxon>
    </lineage>
</organism>
<dbReference type="PANTHER" id="PTHR22916:SF51">
    <property type="entry name" value="GLYCOSYLTRANSFERASE EPSH-RELATED"/>
    <property type="match status" value="1"/>
</dbReference>
<dbReference type="CDD" id="cd00761">
    <property type="entry name" value="Glyco_tranf_GTA_type"/>
    <property type="match status" value="1"/>
</dbReference>
<keyword evidence="1 4" id="KW-0328">Glycosyltransferase</keyword>
<dbReference type="EC" id="2.4.-.-" evidence="4"/>
<feature type="domain" description="Glycosyltransferase 2-like" evidence="3">
    <location>
        <begin position="23"/>
        <end position="154"/>
    </location>
</feature>
<dbReference type="SUPFAM" id="SSF53448">
    <property type="entry name" value="Nucleotide-diphospho-sugar transferases"/>
    <property type="match status" value="1"/>
</dbReference>
<dbReference type="EMBL" id="PRLM01000006">
    <property type="protein sequence ID" value="RYC74587.1"/>
    <property type="molecule type" value="Genomic_DNA"/>
</dbReference>
<reference evidence="4 5" key="1">
    <citation type="journal article" date="2018" name="bioRxiv">
        <title>Evidence of independent acquisition and adaption of ultra-small bacteria to human hosts across the highly diverse yet reduced genomes of the phylum Saccharibacteria.</title>
        <authorList>
            <person name="McLean J.S."/>
            <person name="Bor B."/>
            <person name="To T.T."/>
            <person name="Liu Q."/>
            <person name="Kearns K.A."/>
            <person name="Solden L.M."/>
            <person name="Wrighton K.C."/>
            <person name="He X."/>
            <person name="Shi W."/>
        </authorList>
    </citation>
    <scope>NUCLEOTIDE SEQUENCE [LARGE SCALE GENOMIC DNA]</scope>
    <source>
        <strain evidence="4 5">TM7_G3_2_Rum_HOT_351B</strain>
    </source>
</reference>
<proteinExistence type="predicted"/>
<dbReference type="InterPro" id="IPR029044">
    <property type="entry name" value="Nucleotide-diphossugar_trans"/>
</dbReference>
<dbReference type="InterPro" id="IPR001173">
    <property type="entry name" value="Glyco_trans_2-like"/>
</dbReference>
<evidence type="ECO:0000256" key="2">
    <source>
        <dbReference type="ARBA" id="ARBA00022679"/>
    </source>
</evidence>
<dbReference type="GO" id="GO:0016757">
    <property type="term" value="F:glycosyltransferase activity"/>
    <property type="evidence" value="ECO:0007669"/>
    <property type="project" value="UniProtKB-KW"/>
</dbReference>
<dbReference type="Gene3D" id="3.90.550.10">
    <property type="entry name" value="Spore Coat Polysaccharide Biosynthesis Protein SpsA, Chain A"/>
    <property type="match status" value="1"/>
</dbReference>
<keyword evidence="2 4" id="KW-0808">Transferase</keyword>
<dbReference type="PANTHER" id="PTHR22916">
    <property type="entry name" value="GLYCOSYLTRANSFERASE"/>
    <property type="match status" value="1"/>
</dbReference>
<evidence type="ECO:0000259" key="3">
    <source>
        <dbReference type="Pfam" id="PF00535"/>
    </source>
</evidence>
<keyword evidence="5" id="KW-1185">Reference proteome</keyword>
<evidence type="ECO:0000313" key="5">
    <source>
        <dbReference type="Proteomes" id="UP001191019"/>
    </source>
</evidence>
<name>A0ABY0FLF9_9BACT</name>
<protein>
    <submittedName>
        <fullName evidence="4">Glycosyltransferase EpsJ</fullName>
        <ecNumber evidence="4">2.4.-.-</ecNumber>
    </submittedName>
</protein>
<gene>
    <name evidence="4" type="primary">epsJ_2</name>
    <name evidence="4" type="ORF">G3RUM_00745</name>
</gene>
<dbReference type="Pfam" id="PF00535">
    <property type="entry name" value="Glycos_transf_2"/>
    <property type="match status" value="1"/>
</dbReference>
<evidence type="ECO:0000256" key="1">
    <source>
        <dbReference type="ARBA" id="ARBA00022676"/>
    </source>
</evidence>
<accession>A0ABY0FLF9</accession>
<reference evidence="4 5" key="2">
    <citation type="journal article" date="2020" name="Cell Rep.">
        <title>Acquisition and Adaptation of Ultra-small Parasitic Reduced Genome Bacteria to Mammalian Hosts.</title>
        <authorList>
            <person name="McLean J.S."/>
            <person name="Bor B."/>
            <person name="Kerns K.A."/>
            <person name="Liu Q."/>
            <person name="To T.T."/>
            <person name="Solden L."/>
            <person name="Hendrickson E.L."/>
            <person name="Wrighton K."/>
            <person name="Shi W."/>
            <person name="He X."/>
        </authorList>
    </citation>
    <scope>NUCLEOTIDE SEQUENCE [LARGE SCALE GENOMIC DNA]</scope>
    <source>
        <strain evidence="4 5">TM7_G3_2_Rum_HOT_351B</strain>
    </source>
</reference>
<sequence>MVFELAEVGSVDAWYNNFMIDISVIVPVHNAEKFLGRCLKSVIAALESVNGEIVLVDDHSTDNSARVMEDFQREHLKLIRVLHCNTRGASAARNFGVARAKGRYLWFIDADDYISSSAIARLLRKADKTKADLVMMGAERIYSGGQKDYLSPVSPKESNYKSRFVRYGMGPWQVLIRRKWWIEHAFSFKKGIIHEDMELMSSLILYTDKFVSINEPLYFYCQNPESVLHKEKFSPHIFDIFPALEGLYQKFVEANATEKYHDELEWFFIWNLLIDSAKDFGKFPEGKSGFARSRKMLQKYFPDWRKNKFLRQKPLKLRVLVRLNYLRG</sequence>
<dbReference type="Proteomes" id="UP001191019">
    <property type="component" value="Unassembled WGS sequence"/>
</dbReference>
<comment type="caution">
    <text evidence="4">The sequence shown here is derived from an EMBL/GenBank/DDBJ whole genome shotgun (WGS) entry which is preliminary data.</text>
</comment>
<evidence type="ECO:0000313" key="4">
    <source>
        <dbReference type="EMBL" id="RYC74587.1"/>
    </source>
</evidence>